<feature type="transmembrane region" description="Helical" evidence="1">
    <location>
        <begin position="189"/>
        <end position="212"/>
    </location>
</feature>
<protein>
    <recommendedName>
        <fullName evidence="4">Glycosyltransferase RgtA/B/C/D-like domain-containing protein</fullName>
    </recommendedName>
</protein>
<dbReference type="EMBL" id="JAYFUM010000007">
    <property type="protein sequence ID" value="MEA5138913.1"/>
    <property type="molecule type" value="Genomic_DNA"/>
</dbReference>
<sequence>MTQYSKKTSVWAAWMWMFLMLLPSFQNVQEYTKGLDPSWCIALKVAIEDKLLFGQDFLFTYGPLGFLNTGYAPKGFAYQLVAFLVHLLIQVGFVVLIIEIVKKSASKVMALFFAGLCFFPYRFVGDLSFSLLILQVGFLFLFLQNKKIYSLGIVSIITIIAFFIKLNLSLAMLVIWFGSLSFFGLRRYLLAKSVVTLASISILLLLLLAYILQTNLAIYVSSGVKLIDGYIDAQAVMNDIYGIRLVLAFGVVLTVILFFLWIAWDYFLAQKNKNAKANQLYVFCLVALSLFLSYKQSFSSLSSTNLYGFLLFFPVIISLILLVENTKKVQAKVIVLVLLGFLFRNGLHWYWSDGTLQGYAFSALPTAKKDLDNWQNRKSNVEGIQTFIGSSSSIGFFTNAFNEQEVTYTKQDALVRQFPDEVNAYLRKGTVDILPWEIAYVMVNKLPYNPRPIVQTYQAYSGYLDSLNAQKYKSQTAPDYLLYQELPYREQFFFFYEGATKRAILTRFDVQNLIKVKQEEGNVDTLMVLKKSNRVKKEVIISKSSKTIDTFSKLDLPPTQNILLIKWHLKYSILGQASKILFQPPYLFGVFEYTDGSSEKFRLVPNVLNGGVIANKRVRNNAEAFTFFSTQGQKNVGIRSIKLVSPYPKGYEKATSIELTEIQIQ</sequence>
<evidence type="ECO:0000313" key="2">
    <source>
        <dbReference type="EMBL" id="MEA5138913.1"/>
    </source>
</evidence>
<feature type="transmembrane region" description="Helical" evidence="1">
    <location>
        <begin position="12"/>
        <end position="29"/>
    </location>
</feature>
<name>A0ABU5Q8J0_9BACT</name>
<feature type="transmembrane region" description="Helical" evidence="1">
    <location>
        <begin position="149"/>
        <end position="177"/>
    </location>
</feature>
<keyword evidence="3" id="KW-1185">Reference proteome</keyword>
<accession>A0ABU5Q8J0</accession>
<proteinExistence type="predicted"/>
<feature type="transmembrane region" description="Helical" evidence="1">
    <location>
        <begin position="304"/>
        <end position="322"/>
    </location>
</feature>
<reference evidence="2 3" key="1">
    <citation type="submission" date="2023-12" db="EMBL/GenBank/DDBJ databases">
        <title>Novel species of the genus Arcicella isolated from rivers.</title>
        <authorList>
            <person name="Lu H."/>
        </authorList>
    </citation>
    <scope>NUCLEOTIDE SEQUENCE [LARGE SCALE GENOMIC DNA]</scope>
    <source>
        <strain evidence="2 3">KCTC 23307</strain>
    </source>
</reference>
<dbReference type="Proteomes" id="UP001302949">
    <property type="component" value="Unassembled WGS sequence"/>
</dbReference>
<feature type="transmembrane region" description="Helical" evidence="1">
    <location>
        <begin position="110"/>
        <end position="143"/>
    </location>
</feature>
<feature type="transmembrane region" description="Helical" evidence="1">
    <location>
        <begin position="280"/>
        <end position="298"/>
    </location>
</feature>
<keyword evidence="1" id="KW-0472">Membrane</keyword>
<dbReference type="RefSeq" id="WP_323296074.1">
    <property type="nucleotide sequence ID" value="NZ_JAYFUM010000007.1"/>
</dbReference>
<gene>
    <name evidence="2" type="ORF">VB248_07205</name>
</gene>
<evidence type="ECO:0000313" key="3">
    <source>
        <dbReference type="Proteomes" id="UP001302949"/>
    </source>
</evidence>
<feature type="transmembrane region" description="Helical" evidence="1">
    <location>
        <begin position="245"/>
        <end position="268"/>
    </location>
</feature>
<evidence type="ECO:0008006" key="4">
    <source>
        <dbReference type="Google" id="ProtNLM"/>
    </source>
</evidence>
<keyword evidence="1" id="KW-0812">Transmembrane</keyword>
<evidence type="ECO:0000256" key="1">
    <source>
        <dbReference type="SAM" id="Phobius"/>
    </source>
</evidence>
<organism evidence="2 3">
    <name type="scientific">Arcicella rigui</name>
    <dbReference type="NCBI Taxonomy" id="797020"/>
    <lineage>
        <taxon>Bacteria</taxon>
        <taxon>Pseudomonadati</taxon>
        <taxon>Bacteroidota</taxon>
        <taxon>Cytophagia</taxon>
        <taxon>Cytophagales</taxon>
        <taxon>Flectobacillaceae</taxon>
        <taxon>Arcicella</taxon>
    </lineage>
</organism>
<keyword evidence="1" id="KW-1133">Transmembrane helix</keyword>
<feature type="transmembrane region" description="Helical" evidence="1">
    <location>
        <begin position="76"/>
        <end position="98"/>
    </location>
</feature>
<feature type="transmembrane region" description="Helical" evidence="1">
    <location>
        <begin position="334"/>
        <end position="351"/>
    </location>
</feature>
<comment type="caution">
    <text evidence="2">The sequence shown here is derived from an EMBL/GenBank/DDBJ whole genome shotgun (WGS) entry which is preliminary data.</text>
</comment>